<proteinExistence type="predicted"/>
<evidence type="ECO:0000313" key="2">
    <source>
        <dbReference type="EMBL" id="RYR02685.1"/>
    </source>
</evidence>
<dbReference type="AlphaFoldDB" id="A0A444YL60"/>
<accession>A0A444YL60</accession>
<feature type="coiled-coil region" evidence="1">
    <location>
        <begin position="62"/>
        <end position="119"/>
    </location>
</feature>
<keyword evidence="1" id="KW-0175">Coiled coil</keyword>
<evidence type="ECO:0000256" key="1">
    <source>
        <dbReference type="SAM" id="Coils"/>
    </source>
</evidence>
<dbReference type="Proteomes" id="UP000289738">
    <property type="component" value="Chromosome B06"/>
</dbReference>
<keyword evidence="3" id="KW-1185">Reference proteome</keyword>
<dbReference type="EMBL" id="SDMP01000016">
    <property type="protein sequence ID" value="RYR02685.1"/>
    <property type="molecule type" value="Genomic_DNA"/>
</dbReference>
<protein>
    <submittedName>
        <fullName evidence="2">Uncharacterized protein</fullName>
    </submittedName>
</protein>
<evidence type="ECO:0000313" key="3">
    <source>
        <dbReference type="Proteomes" id="UP000289738"/>
    </source>
</evidence>
<sequence length="267" mass="30351">MRLRSGRIIHMADEMSNVNGGSSTNNSIPGTVHPLDVTSRLKGMIISENITQQMTTILNPMMADHESKFERLAKQIERIARIVDYDEGKRHDARGNNEAMESSEEESDLEAEIDLAELKKGPPYVCSLLKKLPGNEKSNDSKLKSGKRYSFDISKFDQIFYVLLKDKQLILLEDRTLLSVKDLKGKPYCKFHQATSHSTNNCVRFRDLIQEAIMEGHLKFDEGKKEMKVDSDLFNAEANFVEPFFGVNMVGMSYDFNVVLGDFELEV</sequence>
<comment type="caution">
    <text evidence="2">The sequence shown here is derived from an EMBL/GenBank/DDBJ whole genome shotgun (WGS) entry which is preliminary data.</text>
</comment>
<gene>
    <name evidence="2" type="ORF">Ahy_B06g081484</name>
</gene>
<name>A0A444YL60_ARAHY</name>
<reference evidence="2 3" key="1">
    <citation type="submission" date="2019-01" db="EMBL/GenBank/DDBJ databases">
        <title>Sequencing of cultivated peanut Arachis hypogaea provides insights into genome evolution and oil improvement.</title>
        <authorList>
            <person name="Chen X."/>
        </authorList>
    </citation>
    <scope>NUCLEOTIDE SEQUENCE [LARGE SCALE GENOMIC DNA]</scope>
    <source>
        <strain evidence="3">cv. Fuhuasheng</strain>
        <tissue evidence="2">Leaves</tissue>
    </source>
</reference>
<organism evidence="2 3">
    <name type="scientific">Arachis hypogaea</name>
    <name type="common">Peanut</name>
    <dbReference type="NCBI Taxonomy" id="3818"/>
    <lineage>
        <taxon>Eukaryota</taxon>
        <taxon>Viridiplantae</taxon>
        <taxon>Streptophyta</taxon>
        <taxon>Embryophyta</taxon>
        <taxon>Tracheophyta</taxon>
        <taxon>Spermatophyta</taxon>
        <taxon>Magnoliopsida</taxon>
        <taxon>eudicotyledons</taxon>
        <taxon>Gunneridae</taxon>
        <taxon>Pentapetalae</taxon>
        <taxon>rosids</taxon>
        <taxon>fabids</taxon>
        <taxon>Fabales</taxon>
        <taxon>Fabaceae</taxon>
        <taxon>Papilionoideae</taxon>
        <taxon>50 kb inversion clade</taxon>
        <taxon>dalbergioids sensu lato</taxon>
        <taxon>Dalbergieae</taxon>
        <taxon>Pterocarpus clade</taxon>
        <taxon>Arachis</taxon>
    </lineage>
</organism>